<sequence>MTGKSGRAGLANVPADYRLTTTANSPARKEQAQAYRLIDAYVKTFERQFDDKAEQGGKDTHNRIKSLYLFSESPGTGKTTTASAVLNEWIVTHYVGSVKRGRQPLQLPAYFLDVNEWQTLFLGFNRGNIPQDIAEQYSRPYYTSMEKAKHAPFAVIDDIGVRGATDAFRGDLHTIINYRTANGLPTVYTSNLPIEDMAQVFDARLYDRMRDMCVPIEFEGGSKRGMRK</sequence>
<dbReference type="Gene3D" id="3.40.50.300">
    <property type="entry name" value="P-loop containing nucleotide triphosphate hydrolases"/>
    <property type="match status" value="1"/>
</dbReference>
<proteinExistence type="predicted"/>
<reference evidence="1 2" key="1">
    <citation type="submission" date="2023-07" db="EMBL/GenBank/DDBJ databases">
        <title>Genomic Encyclopedia of Type Strains, Phase IV (KMG-IV): sequencing the most valuable type-strain genomes for metagenomic binning, comparative biology and taxonomic classification.</title>
        <authorList>
            <person name="Goeker M."/>
        </authorList>
    </citation>
    <scope>NUCLEOTIDE SEQUENCE [LARGE SCALE GENOMIC DNA]</scope>
    <source>
        <strain evidence="1 2">DSM 23948</strain>
    </source>
</reference>
<evidence type="ECO:0000313" key="2">
    <source>
        <dbReference type="Proteomes" id="UP001231362"/>
    </source>
</evidence>
<organism evidence="1 2">
    <name type="scientific">Anoxybacillus andreesenii</name>
    <dbReference type="NCBI Taxonomy" id="1325932"/>
    <lineage>
        <taxon>Bacteria</taxon>
        <taxon>Bacillati</taxon>
        <taxon>Bacillota</taxon>
        <taxon>Bacilli</taxon>
        <taxon>Bacillales</taxon>
        <taxon>Anoxybacillaceae</taxon>
        <taxon>Anoxybacillus</taxon>
    </lineage>
</organism>
<dbReference type="RefSeq" id="WP_307149552.1">
    <property type="nucleotide sequence ID" value="NZ_JAUSTU010000004.1"/>
</dbReference>
<dbReference type="EMBL" id="JAUSTU010000004">
    <property type="protein sequence ID" value="MDQ0154976.1"/>
    <property type="molecule type" value="Genomic_DNA"/>
</dbReference>
<comment type="caution">
    <text evidence="1">The sequence shown here is derived from an EMBL/GenBank/DDBJ whole genome shotgun (WGS) entry which is preliminary data.</text>
</comment>
<evidence type="ECO:0000313" key="1">
    <source>
        <dbReference type="EMBL" id="MDQ0154976.1"/>
    </source>
</evidence>
<protein>
    <submittedName>
        <fullName evidence="1">DNA replication protein DnaC</fullName>
    </submittedName>
</protein>
<gene>
    <name evidence="1" type="ORF">J2S07_001280</name>
</gene>
<dbReference type="Proteomes" id="UP001231362">
    <property type="component" value="Unassembled WGS sequence"/>
</dbReference>
<dbReference type="SUPFAM" id="SSF52540">
    <property type="entry name" value="P-loop containing nucleoside triphosphate hydrolases"/>
    <property type="match status" value="1"/>
</dbReference>
<name>A0ABT9V208_9BACL</name>
<accession>A0ABT9V208</accession>
<keyword evidence="2" id="KW-1185">Reference proteome</keyword>
<dbReference type="InterPro" id="IPR027417">
    <property type="entry name" value="P-loop_NTPase"/>
</dbReference>